<dbReference type="EMBL" id="AEWY01000004">
    <property type="protein sequence ID" value="EGC22889.1"/>
    <property type="molecule type" value="Genomic_DNA"/>
</dbReference>
<gene>
    <name evidence="1" type="ORF">HMPREF9388_0986</name>
</gene>
<name>F0FE54_STRSA</name>
<dbReference type="Proteomes" id="UP000004185">
    <property type="component" value="Unassembled WGS sequence"/>
</dbReference>
<evidence type="ECO:0000313" key="2">
    <source>
        <dbReference type="Proteomes" id="UP000004185"/>
    </source>
</evidence>
<reference evidence="1 2" key="1">
    <citation type="submission" date="2011-01" db="EMBL/GenBank/DDBJ databases">
        <authorList>
            <person name="Muzny D."/>
            <person name="Qin X."/>
            <person name="Deng J."/>
            <person name="Jiang H."/>
            <person name="Liu Y."/>
            <person name="Qu J."/>
            <person name="Song X.-Z."/>
            <person name="Zhang L."/>
            <person name="Thornton R."/>
            <person name="Coyle M."/>
            <person name="Francisco L."/>
            <person name="Jackson L."/>
            <person name="Javaid M."/>
            <person name="Korchina V."/>
            <person name="Kovar C."/>
            <person name="Mata R."/>
            <person name="Mathew T."/>
            <person name="Ngo R."/>
            <person name="Nguyen L."/>
            <person name="Nguyen N."/>
            <person name="Okwuonu G."/>
            <person name="Ongeri F."/>
            <person name="Pham C."/>
            <person name="Simmons D."/>
            <person name="Wilczek-Boney K."/>
            <person name="Hale W."/>
            <person name="Jakkamsetti A."/>
            <person name="Pham P."/>
            <person name="Ruth R."/>
            <person name="San Lucas F."/>
            <person name="Warren J."/>
            <person name="Zhang J."/>
            <person name="Zhao Z."/>
            <person name="Zhou C."/>
            <person name="Zhu D."/>
            <person name="Lee S."/>
            <person name="Bess C."/>
            <person name="Blankenburg K."/>
            <person name="Forbes L."/>
            <person name="Fu Q."/>
            <person name="Gubbala S."/>
            <person name="Hirani K."/>
            <person name="Jayaseelan J.C."/>
            <person name="Lara F."/>
            <person name="Munidasa M."/>
            <person name="Palculict T."/>
            <person name="Patil S."/>
            <person name="Pu L.-L."/>
            <person name="Saada N."/>
            <person name="Tang L."/>
            <person name="Weissenberger G."/>
            <person name="Zhu Y."/>
            <person name="Hemphill L."/>
            <person name="Shang Y."/>
            <person name="Youmans B."/>
            <person name="Ayvaz T."/>
            <person name="Ross M."/>
            <person name="Santibanez J."/>
            <person name="Aqrawi P."/>
            <person name="Gross S."/>
            <person name="Joshi V."/>
            <person name="Fowler G."/>
            <person name="Nazareth L."/>
            <person name="Reid J."/>
            <person name="Worley K."/>
            <person name="Petrosino J."/>
            <person name="Highlander S."/>
            <person name="Gibbs R."/>
        </authorList>
    </citation>
    <scope>NUCLEOTIDE SEQUENCE [LARGE SCALE GENOMIC DNA]</scope>
    <source>
        <strain evidence="1 2">SK353</strain>
    </source>
</reference>
<protein>
    <submittedName>
        <fullName evidence="1">Uncharacterized protein</fullName>
    </submittedName>
</protein>
<evidence type="ECO:0000313" key="1">
    <source>
        <dbReference type="EMBL" id="EGC22889.1"/>
    </source>
</evidence>
<organism evidence="1 2">
    <name type="scientific">Streptococcus sanguinis SK353</name>
    <dbReference type="NCBI Taxonomy" id="888815"/>
    <lineage>
        <taxon>Bacteria</taxon>
        <taxon>Bacillati</taxon>
        <taxon>Bacillota</taxon>
        <taxon>Bacilli</taxon>
        <taxon>Lactobacillales</taxon>
        <taxon>Streptococcaceae</taxon>
        <taxon>Streptococcus</taxon>
    </lineage>
</organism>
<comment type="caution">
    <text evidence="1">The sequence shown here is derived from an EMBL/GenBank/DDBJ whole genome shotgun (WGS) entry which is preliminary data.</text>
</comment>
<dbReference type="HOGENOM" id="CLU_2902495_0_0_9"/>
<proteinExistence type="predicted"/>
<accession>F0FE54</accession>
<dbReference type="AlphaFoldDB" id="F0FE54"/>
<sequence>MHFSSSFKVNATIITKILMKLNQKEEEFLILNWIFAKPFKAPQAQLKLKINPIFAIICPYET</sequence>